<dbReference type="AlphaFoldDB" id="A0AAV5MPN8"/>
<evidence type="ECO:0000256" key="3">
    <source>
        <dbReference type="ARBA" id="ARBA00022516"/>
    </source>
</evidence>
<evidence type="ECO:0000256" key="2">
    <source>
        <dbReference type="ARBA" id="ARBA00009233"/>
    </source>
</evidence>
<gene>
    <name evidence="10" type="ORF">SLEP1_g57626</name>
</gene>
<sequence>MMMSASCASDALKFLTTSPIKDTSIVFFVTGNIMRNAIAVEVKEVDSLIDARNATFSCVKCVLCCHLQPGRSPYVKLGLTFTYDLHQHPLTFVKEDFDYFKCNRCGKRCKNVFLKCSESYCKFACHLHCAPSPAWQWQRCALLPNLIAGDFSKLEHFSHQHSLFFIQNHYIEPQDLSCSACEEPTSGPVYCCFDCSFFLHPKCFVLPIEIKHPSHRKHSLTLLPKPPPHPKKSSCYLCTKAFKGCTKAFKGFIYYCSLCDFGIMIKCTFYDKVIKSENHEHPFILVSKPFSFVCNACGTDGKYCFPYVCTECDIAIHKDCISFPWKIKITRHEHPLSHIYFLEEYEGKDKVCRICWDEINVEYGSYRCLRGFSYDRDDDARFICIRCFEVPDNFTNQGHQHRLVYGKRQYEECNSCGSKKHAFFNRCKECNFFLCKTCTVLPLTPGASAASIVKMCFSNVQNHIVSSVATCIVLSPQHGKDLPFVNCGYSTVVIPGYGGGMSSAKAALESDTRVLAFEAGRKHKIRVNTISAGPLRSRAAKAIGFIDMMIDYSLANAPLQKELSAEEVGNAAAFLASPLASAITGAVVYVDNGLNAMGVGVDSPIFENLDIPKDK</sequence>
<keyword evidence="7" id="KW-0443">Lipid metabolism</keyword>
<proteinExistence type="inferred from homology"/>
<dbReference type="InterPro" id="IPR046349">
    <property type="entry name" value="C1-like_sf"/>
</dbReference>
<dbReference type="SUPFAM" id="SSF51735">
    <property type="entry name" value="NAD(P)-binding Rossmann-fold domains"/>
    <property type="match status" value="1"/>
</dbReference>
<dbReference type="PRINTS" id="PR00081">
    <property type="entry name" value="GDHRDH"/>
</dbReference>
<dbReference type="FunFam" id="1.10.8.400:FF:000001">
    <property type="entry name" value="Enoyl-[acyl-carrier-protein] reductase [NADH]"/>
    <property type="match status" value="1"/>
</dbReference>
<keyword evidence="6" id="KW-0560">Oxidoreductase</keyword>
<comment type="caution">
    <text evidence="10">The sequence shown here is derived from an EMBL/GenBank/DDBJ whole genome shotgun (WGS) entry which is preliminary data.</text>
</comment>
<dbReference type="PANTHER" id="PTHR43159:SF2">
    <property type="entry name" value="ENOYL-[ACYL-CARRIER-PROTEIN] REDUCTASE [NADH], CHLOROPLASTIC"/>
    <property type="match status" value="1"/>
</dbReference>
<dbReference type="Pfam" id="PF13561">
    <property type="entry name" value="adh_short_C2"/>
    <property type="match status" value="1"/>
</dbReference>
<reference evidence="10 11" key="1">
    <citation type="journal article" date="2021" name="Commun. Biol.">
        <title>The genome of Shorea leprosula (Dipterocarpaceae) highlights the ecological relevance of drought in aseasonal tropical rainforests.</title>
        <authorList>
            <person name="Ng K.K.S."/>
            <person name="Kobayashi M.J."/>
            <person name="Fawcett J.A."/>
            <person name="Hatakeyama M."/>
            <person name="Paape T."/>
            <person name="Ng C.H."/>
            <person name="Ang C.C."/>
            <person name="Tnah L.H."/>
            <person name="Lee C.T."/>
            <person name="Nishiyama T."/>
            <person name="Sese J."/>
            <person name="O'Brien M.J."/>
            <person name="Copetti D."/>
            <person name="Mohd Noor M.I."/>
            <person name="Ong R.C."/>
            <person name="Putra M."/>
            <person name="Sireger I.Z."/>
            <person name="Indrioko S."/>
            <person name="Kosugi Y."/>
            <person name="Izuno A."/>
            <person name="Isagi Y."/>
            <person name="Lee S.L."/>
            <person name="Shimizu K.K."/>
        </authorList>
    </citation>
    <scope>NUCLEOTIDE SEQUENCE [LARGE SCALE GENOMIC DNA]</scope>
    <source>
        <strain evidence="10">214</strain>
    </source>
</reference>
<dbReference type="Proteomes" id="UP001054252">
    <property type="component" value="Unassembled WGS sequence"/>
</dbReference>
<keyword evidence="8" id="KW-0275">Fatty acid biosynthesis</keyword>
<evidence type="ECO:0000256" key="8">
    <source>
        <dbReference type="ARBA" id="ARBA00023160"/>
    </source>
</evidence>
<dbReference type="EMBL" id="BPVZ01000414">
    <property type="protein sequence ID" value="GKV50949.1"/>
    <property type="molecule type" value="Genomic_DNA"/>
</dbReference>
<keyword evidence="11" id="KW-1185">Reference proteome</keyword>
<keyword evidence="3" id="KW-0444">Lipid biosynthesis</keyword>
<dbReference type="Gene3D" id="3.40.50.720">
    <property type="entry name" value="NAD(P)-binding Rossmann-like Domain"/>
    <property type="match status" value="1"/>
</dbReference>
<evidence type="ECO:0000256" key="5">
    <source>
        <dbReference type="ARBA" id="ARBA00022832"/>
    </source>
</evidence>
<evidence type="ECO:0000256" key="6">
    <source>
        <dbReference type="ARBA" id="ARBA00023002"/>
    </source>
</evidence>
<dbReference type="PANTHER" id="PTHR43159">
    <property type="entry name" value="ENOYL-[ACYL-CARRIER-PROTEIN] REDUCTASE"/>
    <property type="match status" value="1"/>
</dbReference>
<dbReference type="InterPro" id="IPR004146">
    <property type="entry name" value="DC1"/>
</dbReference>
<accession>A0AAV5MPN8</accession>
<evidence type="ECO:0000256" key="1">
    <source>
        <dbReference type="ARBA" id="ARBA00005194"/>
    </source>
</evidence>
<dbReference type="Gene3D" id="1.10.8.400">
    <property type="entry name" value="Enoyl acyl carrier protein reductase"/>
    <property type="match status" value="1"/>
</dbReference>
<name>A0AAV5MPN8_9ROSI</name>
<evidence type="ECO:0000313" key="11">
    <source>
        <dbReference type="Proteomes" id="UP001054252"/>
    </source>
</evidence>
<evidence type="ECO:0000259" key="9">
    <source>
        <dbReference type="Pfam" id="PF03107"/>
    </source>
</evidence>
<keyword evidence="4" id="KW-0677">Repeat</keyword>
<organism evidence="10 11">
    <name type="scientific">Rubroshorea leprosula</name>
    <dbReference type="NCBI Taxonomy" id="152421"/>
    <lineage>
        <taxon>Eukaryota</taxon>
        <taxon>Viridiplantae</taxon>
        <taxon>Streptophyta</taxon>
        <taxon>Embryophyta</taxon>
        <taxon>Tracheophyta</taxon>
        <taxon>Spermatophyta</taxon>
        <taxon>Magnoliopsida</taxon>
        <taxon>eudicotyledons</taxon>
        <taxon>Gunneridae</taxon>
        <taxon>Pentapetalae</taxon>
        <taxon>rosids</taxon>
        <taxon>malvids</taxon>
        <taxon>Malvales</taxon>
        <taxon>Dipterocarpaceae</taxon>
        <taxon>Rubroshorea</taxon>
    </lineage>
</organism>
<dbReference type="InterPro" id="IPR014358">
    <property type="entry name" value="Enoyl-ACP_Rdtase_NADH"/>
</dbReference>
<dbReference type="SUPFAM" id="SSF57889">
    <property type="entry name" value="Cysteine-rich domain"/>
    <property type="match status" value="3"/>
</dbReference>
<dbReference type="InterPro" id="IPR002347">
    <property type="entry name" value="SDR_fam"/>
</dbReference>
<dbReference type="GO" id="GO:0004318">
    <property type="term" value="F:enoyl-[acyl-carrier-protein] reductase (NADH) activity"/>
    <property type="evidence" value="ECO:0007669"/>
    <property type="project" value="InterPro"/>
</dbReference>
<comment type="similarity">
    <text evidence="2">Belongs to the short-chain dehydrogenases/reductases (SDR) family. FabI subfamily.</text>
</comment>
<evidence type="ECO:0000256" key="4">
    <source>
        <dbReference type="ARBA" id="ARBA00022737"/>
    </source>
</evidence>
<dbReference type="InterPro" id="IPR036291">
    <property type="entry name" value="NAD(P)-bd_dom_sf"/>
</dbReference>
<dbReference type="GO" id="GO:0006633">
    <property type="term" value="P:fatty acid biosynthetic process"/>
    <property type="evidence" value="ECO:0007669"/>
    <property type="project" value="UniProtKB-KW"/>
</dbReference>
<comment type="pathway">
    <text evidence="1">Lipid metabolism; fatty acid biosynthesis.</text>
</comment>
<dbReference type="Pfam" id="PF03107">
    <property type="entry name" value="C1_2"/>
    <property type="match status" value="2"/>
</dbReference>
<keyword evidence="5" id="KW-0276">Fatty acid metabolism</keyword>
<evidence type="ECO:0000256" key="7">
    <source>
        <dbReference type="ARBA" id="ARBA00023098"/>
    </source>
</evidence>
<protein>
    <recommendedName>
        <fullName evidence="9">DC1 domain-containing protein</fullName>
    </recommendedName>
</protein>
<feature type="domain" description="DC1" evidence="9">
    <location>
        <begin position="157"/>
        <end position="203"/>
    </location>
</feature>
<feature type="domain" description="DC1" evidence="9">
    <location>
        <begin position="278"/>
        <end position="321"/>
    </location>
</feature>
<evidence type="ECO:0000313" key="10">
    <source>
        <dbReference type="EMBL" id="GKV50949.1"/>
    </source>
</evidence>